<dbReference type="Proteomes" id="UP000060043">
    <property type="component" value="Chromosome"/>
</dbReference>
<dbReference type="PaxDb" id="1435377-SUSAZ_09670"/>
<dbReference type="InterPro" id="IPR028082">
    <property type="entry name" value="Peripla_BP_I"/>
</dbReference>
<gene>
    <name evidence="5" type="ORF">ATY89_07475</name>
    <name evidence="6" type="ORF">ATZ20_10495</name>
</gene>
<protein>
    <submittedName>
        <fullName evidence="5">Sugar ABC transporter substrate-binding protein</fullName>
    </submittedName>
</protein>
<dbReference type="GO" id="GO:0030246">
    <property type="term" value="F:carbohydrate binding"/>
    <property type="evidence" value="ECO:0007669"/>
    <property type="project" value="TreeGrafter"/>
</dbReference>
<dbReference type="InterPro" id="IPR025997">
    <property type="entry name" value="SBP_2_dom"/>
</dbReference>
<evidence type="ECO:0000313" key="6">
    <source>
        <dbReference type="EMBL" id="ALU32532.1"/>
    </source>
</evidence>
<comment type="similarity">
    <text evidence="2">Belongs to the bacterial solute-binding protein 2 family.</text>
</comment>
<feature type="domain" description="Periplasmic binding protein" evidence="4">
    <location>
        <begin position="87"/>
        <end position="348"/>
    </location>
</feature>
<evidence type="ECO:0000256" key="3">
    <source>
        <dbReference type="SAM" id="Phobius"/>
    </source>
</evidence>
<dbReference type="PANTHER" id="PTHR30036">
    <property type="entry name" value="D-XYLOSE-BINDING PERIPLASMIC PROTEIN"/>
    <property type="match status" value="1"/>
</dbReference>
<dbReference type="SMR" id="A0A0U2WUN9"/>
<evidence type="ECO:0000313" key="5">
    <source>
        <dbReference type="EMBL" id="ALU29794.1"/>
    </source>
</evidence>
<dbReference type="PANTHER" id="PTHR30036:SF7">
    <property type="entry name" value="ABC TRANSPORTER PERIPLASMIC-BINDING PROTEIN YPHF"/>
    <property type="match status" value="1"/>
</dbReference>
<keyword evidence="3" id="KW-0472">Membrane</keyword>
<dbReference type="AlphaFoldDB" id="A0A0U2WUN9"/>
<dbReference type="Proteomes" id="UP000065473">
    <property type="component" value="Chromosome"/>
</dbReference>
<dbReference type="EMBL" id="CP013695">
    <property type="protein sequence ID" value="ALU32532.1"/>
    <property type="molecule type" value="Genomic_DNA"/>
</dbReference>
<keyword evidence="3" id="KW-1133">Transmembrane helix</keyword>
<dbReference type="InterPro" id="IPR050555">
    <property type="entry name" value="Bact_Solute-Bind_Prot2"/>
</dbReference>
<evidence type="ECO:0000256" key="1">
    <source>
        <dbReference type="ARBA" id="ARBA00004196"/>
    </source>
</evidence>
<dbReference type="Pfam" id="PF13407">
    <property type="entry name" value="Peripla_BP_4"/>
    <property type="match status" value="1"/>
</dbReference>
<evidence type="ECO:0000313" key="8">
    <source>
        <dbReference type="Proteomes" id="UP000065473"/>
    </source>
</evidence>
<name>A0A0U2WUN9_9CREN</name>
<comment type="subcellular location">
    <subcellularLocation>
        <location evidence="1">Cell envelope</location>
    </subcellularLocation>
</comment>
<evidence type="ECO:0000256" key="2">
    <source>
        <dbReference type="ARBA" id="ARBA00007639"/>
    </source>
</evidence>
<keyword evidence="3" id="KW-0812">Transmembrane</keyword>
<evidence type="ECO:0000259" key="4">
    <source>
        <dbReference type="Pfam" id="PF13407"/>
    </source>
</evidence>
<reference evidence="7 8" key="1">
    <citation type="submission" date="2015-12" db="EMBL/GenBank/DDBJ databases">
        <title>A stable core within a dynamic pangenome in Sulfolobus acidocaldarius.</title>
        <authorList>
            <person name="Anderson R."/>
            <person name="Kouris A."/>
            <person name="Seward C."/>
            <person name="Campbell K."/>
            <person name="Whitaker R."/>
        </authorList>
    </citation>
    <scope>NUCLEOTIDE SEQUENCE [LARGE SCALE GENOMIC DNA]</scope>
    <source>
        <strain evidence="5 8">GG12-C01-09</strain>
        <strain evidence="6 7">NG05B_CO5_07</strain>
    </source>
</reference>
<evidence type="ECO:0000313" key="7">
    <source>
        <dbReference type="Proteomes" id="UP000060043"/>
    </source>
</evidence>
<proteinExistence type="inferred from homology"/>
<dbReference type="OrthoDB" id="30524at2157"/>
<dbReference type="EMBL" id="CP013694">
    <property type="protein sequence ID" value="ALU29794.1"/>
    <property type="molecule type" value="Genomic_DNA"/>
</dbReference>
<dbReference type="Gene3D" id="3.40.50.2300">
    <property type="match status" value="2"/>
</dbReference>
<organism evidence="5 8">
    <name type="scientific">Sulfolobus acidocaldarius</name>
    <dbReference type="NCBI Taxonomy" id="2285"/>
    <lineage>
        <taxon>Archaea</taxon>
        <taxon>Thermoproteota</taxon>
        <taxon>Thermoprotei</taxon>
        <taxon>Sulfolobales</taxon>
        <taxon>Sulfolobaceae</taxon>
        <taxon>Sulfolobus</taxon>
    </lineage>
</organism>
<dbReference type="CDD" id="cd19965">
    <property type="entry name" value="PBP1_ABC_sugar_binding-like"/>
    <property type="match status" value="1"/>
</dbReference>
<dbReference type="STRING" id="1435377.SUSAZ_09670"/>
<dbReference type="SUPFAM" id="SSF53822">
    <property type="entry name" value="Periplasmic binding protein-like I"/>
    <property type="match status" value="1"/>
</dbReference>
<accession>A0A0U2WUN9</accession>
<dbReference type="GeneID" id="14552639"/>
<dbReference type="OMA" id="CVLHEQG"/>
<dbReference type="RefSeq" id="WP_011278917.1">
    <property type="nucleotide sequence ID" value="NZ_BHWZ01000006.1"/>
</dbReference>
<feature type="transmembrane region" description="Helical" evidence="3">
    <location>
        <begin position="37"/>
        <end position="56"/>
    </location>
</feature>
<sequence>MAKSKDEIKEEIAKAIINQVSKTDLSRRRALSTLAKGGIIAGVLAAFGAGFGSGYVTAPKGSSSSGVAPPQPGFMYGQVPEHPTWKIVFINHVTTNPFFVPTQYGIQDACLLLDCNYQWTGSETSDTTTMVNDMEAAISQGANGIAVSVISPNAFDKPTQDALNAGIPVFAYNAYIPTDDPSYSQYHNPPYLGYIGQSLYASGQLFGQRILNLVPSGSRVALFIATPGTANIQPRIDGIQSVIEGHYTIDVVATGALVSDEQSAIESYFNSHPDVKGMFAVDAGSTQGVGNVLREHGIKTVSNGGTIAAGGYDLLPATIQNIVDGYLDFTIDQQPYLQGFLPTLAIYLYLISDTLVYPLNIDTGSKFITNSNIQPYLLASRYEGSSTAYKPTSTTSSSSSSG</sequence>